<reference evidence="3 4" key="2">
    <citation type="journal article" date="2012" name="Stand. Genomic Sci.">
        <title>Complete genome sequence of the sulfate-reducing firmicute Desulfotomaculum ruminis type strain (DL(T)).</title>
        <authorList>
            <person name="Spring S."/>
            <person name="Visser M."/>
            <person name="Lu M."/>
            <person name="Copeland A."/>
            <person name="Lapidus A."/>
            <person name="Lucas S."/>
            <person name="Cheng J.F."/>
            <person name="Han C."/>
            <person name="Tapia R."/>
            <person name="Goodwin L.A."/>
            <person name="Pitluck S."/>
            <person name="Ivanova N."/>
            <person name="Land M."/>
            <person name="Hauser L."/>
            <person name="Larimer F."/>
            <person name="Rohde M."/>
            <person name="Goker M."/>
            <person name="Detter J.C."/>
            <person name="Kyrpides N.C."/>
            <person name="Woyke T."/>
            <person name="Schaap P.J."/>
            <person name="Plugge C.M."/>
            <person name="Muyzer G."/>
            <person name="Kuever J."/>
            <person name="Pereira I.A."/>
            <person name="Parshina S.N."/>
            <person name="Bernier-Latmani R."/>
            <person name="Stams A.J."/>
            <person name="Klenk H.P."/>
        </authorList>
    </citation>
    <scope>NUCLEOTIDE SEQUENCE [LARGE SCALE GENOMIC DNA]</scope>
    <source>
        <strain evidence="4">ATCC 23193 / DSM 2154 / NCIB 8452 / DL</strain>
    </source>
</reference>
<sequence length="184" mass="20488">MRIIGGLVRGRNLKSPKGMSTRPTSDRVREALFNILSPRVSGSYFLDLFSGTGAVAIEALSRGAERAVMVEKDRGTAGIILSNLKLCNLTEKAEVLNLDTNRAISVLAARKVPFDLIFIDPPYKKNFEVPTMEQVQRFDLLVDNGILVVESDKNDLPPDDVGKLTAYRREKYGDTALTFYRYDS</sequence>
<proteinExistence type="predicted"/>
<keyword evidence="4" id="KW-1185">Reference proteome</keyword>
<dbReference type="PROSITE" id="PS00092">
    <property type="entry name" value="N6_MTASE"/>
    <property type="match status" value="1"/>
</dbReference>
<dbReference type="STRING" id="696281.Desru_1719"/>
<keyword evidence="2 3" id="KW-0808">Transferase</keyword>
<dbReference type="InterPro" id="IPR029063">
    <property type="entry name" value="SAM-dependent_MTases_sf"/>
</dbReference>
<dbReference type="InterPro" id="IPR002052">
    <property type="entry name" value="DNA_methylase_N6_adenine_CS"/>
</dbReference>
<dbReference type="AlphaFoldDB" id="F6DSY9"/>
<evidence type="ECO:0000256" key="1">
    <source>
        <dbReference type="ARBA" id="ARBA00022603"/>
    </source>
</evidence>
<dbReference type="EMBL" id="CP002780">
    <property type="protein sequence ID" value="AEG59983.1"/>
    <property type="molecule type" value="Genomic_DNA"/>
</dbReference>
<dbReference type="PANTHER" id="PTHR43542:SF1">
    <property type="entry name" value="METHYLTRANSFERASE"/>
    <property type="match status" value="1"/>
</dbReference>
<dbReference type="SUPFAM" id="SSF53335">
    <property type="entry name" value="S-adenosyl-L-methionine-dependent methyltransferases"/>
    <property type="match status" value="1"/>
</dbReference>
<organism evidence="3 4">
    <name type="scientific">Desulforamulus ruminis (strain ATCC 23193 / DSM 2154 / NCIMB 8452 / DL)</name>
    <name type="common">Desulfotomaculum ruminis</name>
    <dbReference type="NCBI Taxonomy" id="696281"/>
    <lineage>
        <taxon>Bacteria</taxon>
        <taxon>Bacillati</taxon>
        <taxon>Bacillota</taxon>
        <taxon>Clostridia</taxon>
        <taxon>Eubacteriales</taxon>
        <taxon>Peptococcaceae</taxon>
        <taxon>Desulforamulus</taxon>
    </lineage>
</organism>
<dbReference type="KEGG" id="dru:Desru_1719"/>
<dbReference type="PANTHER" id="PTHR43542">
    <property type="entry name" value="METHYLTRANSFERASE"/>
    <property type="match status" value="1"/>
</dbReference>
<dbReference type="GO" id="GO:0003676">
    <property type="term" value="F:nucleic acid binding"/>
    <property type="evidence" value="ECO:0007669"/>
    <property type="project" value="InterPro"/>
</dbReference>
<evidence type="ECO:0000313" key="3">
    <source>
        <dbReference type="EMBL" id="AEG59983.1"/>
    </source>
</evidence>
<dbReference type="PIRSF" id="PIRSF004553">
    <property type="entry name" value="CHP00095"/>
    <property type="match status" value="1"/>
</dbReference>
<dbReference type="Proteomes" id="UP000009234">
    <property type="component" value="Chromosome"/>
</dbReference>
<dbReference type="CDD" id="cd02440">
    <property type="entry name" value="AdoMet_MTases"/>
    <property type="match status" value="1"/>
</dbReference>
<evidence type="ECO:0000313" key="4">
    <source>
        <dbReference type="Proteomes" id="UP000009234"/>
    </source>
</evidence>
<evidence type="ECO:0000256" key="2">
    <source>
        <dbReference type="ARBA" id="ARBA00022679"/>
    </source>
</evidence>
<dbReference type="NCBIfam" id="TIGR00095">
    <property type="entry name" value="16S rRNA (guanine(966)-N(2))-methyltransferase RsmD"/>
    <property type="match status" value="1"/>
</dbReference>
<reference evidence="4" key="1">
    <citation type="submission" date="2011-05" db="EMBL/GenBank/DDBJ databases">
        <title>Complete sequence of Desulfotomaculum ruminis DSM 2154.</title>
        <authorList>
            <person name="Lucas S."/>
            <person name="Copeland A."/>
            <person name="Lapidus A."/>
            <person name="Cheng J.-F."/>
            <person name="Goodwin L."/>
            <person name="Pitluck S."/>
            <person name="Lu M."/>
            <person name="Detter J.C."/>
            <person name="Han C."/>
            <person name="Tapia R."/>
            <person name="Land M."/>
            <person name="Hauser L."/>
            <person name="Kyrpides N."/>
            <person name="Ivanova N."/>
            <person name="Mikhailova N."/>
            <person name="Pagani I."/>
            <person name="Stams A.J.M."/>
            <person name="Plugge C.M."/>
            <person name="Muyzer G."/>
            <person name="Kuever J."/>
            <person name="Parshina S.N."/>
            <person name="Ivanova A.E."/>
            <person name="Nazina T.N."/>
            <person name="Brambilla E."/>
            <person name="Spring S."/>
            <person name="Klenk H.-P."/>
            <person name="Woyke T."/>
        </authorList>
    </citation>
    <scope>NUCLEOTIDE SEQUENCE [LARGE SCALE GENOMIC DNA]</scope>
    <source>
        <strain evidence="4">ATCC 23193 / DSM 2154 / NCIB 8452 / DL</strain>
    </source>
</reference>
<accession>F6DSY9</accession>
<dbReference type="Gene3D" id="3.40.50.150">
    <property type="entry name" value="Vaccinia Virus protein VP39"/>
    <property type="match status" value="1"/>
</dbReference>
<dbReference type="Pfam" id="PF03602">
    <property type="entry name" value="Cons_hypoth95"/>
    <property type="match status" value="1"/>
</dbReference>
<keyword evidence="1 3" id="KW-0489">Methyltransferase</keyword>
<protein>
    <submittedName>
        <fullName evidence="3">Methyltransferase</fullName>
    </submittedName>
</protein>
<dbReference type="HOGENOM" id="CLU_075826_0_2_9"/>
<dbReference type="GO" id="GO:0008168">
    <property type="term" value="F:methyltransferase activity"/>
    <property type="evidence" value="ECO:0007669"/>
    <property type="project" value="UniProtKB-KW"/>
</dbReference>
<dbReference type="eggNOG" id="COG0742">
    <property type="taxonomic scope" value="Bacteria"/>
</dbReference>
<name>F6DSY9_DESRL</name>
<dbReference type="GO" id="GO:0031167">
    <property type="term" value="P:rRNA methylation"/>
    <property type="evidence" value="ECO:0007669"/>
    <property type="project" value="InterPro"/>
</dbReference>
<dbReference type="InterPro" id="IPR004398">
    <property type="entry name" value="RNA_MeTrfase_RsmD"/>
</dbReference>
<gene>
    <name evidence="3" type="ordered locus">Desru_1719</name>
</gene>